<keyword evidence="1" id="KW-0677">Repeat</keyword>
<evidence type="ECO:0000256" key="2">
    <source>
        <dbReference type="ARBA" id="ARBA00022803"/>
    </source>
</evidence>
<dbReference type="InterPro" id="IPR019734">
    <property type="entry name" value="TPR_rpt"/>
</dbReference>
<keyword evidence="2 3" id="KW-0802">TPR repeat</keyword>
<dbReference type="PANTHER" id="PTHR44858">
    <property type="entry name" value="TETRATRICOPEPTIDE REPEAT PROTEIN 6"/>
    <property type="match status" value="1"/>
</dbReference>
<evidence type="ECO:0008006" key="7">
    <source>
        <dbReference type="Google" id="ProtNLM"/>
    </source>
</evidence>
<dbReference type="Pfam" id="PF13432">
    <property type="entry name" value="TPR_16"/>
    <property type="match status" value="1"/>
</dbReference>
<feature type="signal peptide" evidence="4">
    <location>
        <begin position="1"/>
        <end position="23"/>
    </location>
</feature>
<organism evidence="5 6">
    <name type="scientific">Desulfoferula mesophila</name>
    <dbReference type="NCBI Taxonomy" id="3058419"/>
    <lineage>
        <taxon>Bacteria</taxon>
        <taxon>Pseudomonadati</taxon>
        <taxon>Thermodesulfobacteriota</taxon>
        <taxon>Desulfarculia</taxon>
        <taxon>Desulfarculales</taxon>
        <taxon>Desulfarculaceae</taxon>
        <taxon>Desulfoferula</taxon>
    </lineage>
</organism>
<name>A0AAU9EQ17_9BACT</name>
<dbReference type="InterPro" id="IPR011717">
    <property type="entry name" value="TPR-4"/>
</dbReference>
<dbReference type="PROSITE" id="PS50005">
    <property type="entry name" value="TPR"/>
    <property type="match status" value="3"/>
</dbReference>
<feature type="chain" id="PRO_5043930652" description="Tetratricopeptide repeat protein" evidence="4">
    <location>
        <begin position="24"/>
        <end position="187"/>
    </location>
</feature>
<dbReference type="KEGG" id="dmp:FAK_41800"/>
<feature type="repeat" description="TPR" evidence="3">
    <location>
        <begin position="72"/>
        <end position="105"/>
    </location>
</feature>
<dbReference type="InterPro" id="IPR011990">
    <property type="entry name" value="TPR-like_helical_dom_sf"/>
</dbReference>
<evidence type="ECO:0000256" key="3">
    <source>
        <dbReference type="PROSITE-ProRule" id="PRU00339"/>
    </source>
</evidence>
<dbReference type="PANTHER" id="PTHR44858:SF1">
    <property type="entry name" value="UDP-N-ACETYLGLUCOSAMINE--PEPTIDE N-ACETYLGLUCOSAMINYLTRANSFERASE SPINDLY-RELATED"/>
    <property type="match status" value="1"/>
</dbReference>
<dbReference type="SUPFAM" id="SSF48452">
    <property type="entry name" value="TPR-like"/>
    <property type="match status" value="1"/>
</dbReference>
<reference evidence="6" key="1">
    <citation type="journal article" date="2023" name="Arch. Microbiol.">
        <title>Desulfoferula mesophilus gen. nov. sp. nov., a mesophilic sulfate-reducing bacterium isolated from a brackish lake sediment.</title>
        <authorList>
            <person name="Watanabe T."/>
            <person name="Yabe T."/>
            <person name="Tsuji J.M."/>
            <person name="Fukui M."/>
        </authorList>
    </citation>
    <scope>NUCLEOTIDE SEQUENCE [LARGE SCALE GENOMIC DNA]</scope>
    <source>
        <strain evidence="6">12FAK</strain>
    </source>
</reference>
<proteinExistence type="predicted"/>
<keyword evidence="4" id="KW-0732">Signal</keyword>
<dbReference type="RefSeq" id="WP_338603917.1">
    <property type="nucleotide sequence ID" value="NZ_AP028679.1"/>
</dbReference>
<dbReference type="InterPro" id="IPR050498">
    <property type="entry name" value="Ycf3"/>
</dbReference>
<evidence type="ECO:0000256" key="1">
    <source>
        <dbReference type="ARBA" id="ARBA00022737"/>
    </source>
</evidence>
<dbReference type="Proteomes" id="UP001366166">
    <property type="component" value="Chromosome"/>
</dbReference>
<feature type="repeat" description="TPR" evidence="3">
    <location>
        <begin position="38"/>
        <end position="71"/>
    </location>
</feature>
<keyword evidence="6" id="KW-1185">Reference proteome</keyword>
<dbReference type="Pfam" id="PF07721">
    <property type="entry name" value="TPR_4"/>
    <property type="match status" value="1"/>
</dbReference>
<evidence type="ECO:0000256" key="4">
    <source>
        <dbReference type="SAM" id="SignalP"/>
    </source>
</evidence>
<dbReference type="Gene3D" id="1.25.40.10">
    <property type="entry name" value="Tetratricopeptide repeat domain"/>
    <property type="match status" value="1"/>
</dbReference>
<dbReference type="GO" id="GO:0042802">
    <property type="term" value="F:identical protein binding"/>
    <property type="evidence" value="ECO:0007669"/>
    <property type="project" value="InterPro"/>
</dbReference>
<gene>
    <name evidence="5" type="ORF">FAK_41800</name>
</gene>
<accession>A0AAU9EQ17</accession>
<dbReference type="SMART" id="SM00028">
    <property type="entry name" value="TPR"/>
    <property type="match status" value="3"/>
</dbReference>
<evidence type="ECO:0000313" key="6">
    <source>
        <dbReference type="Proteomes" id="UP001366166"/>
    </source>
</evidence>
<dbReference type="EMBL" id="AP028679">
    <property type="protein sequence ID" value="BEQ17114.1"/>
    <property type="molecule type" value="Genomic_DNA"/>
</dbReference>
<feature type="repeat" description="TPR" evidence="3">
    <location>
        <begin position="106"/>
        <end position="139"/>
    </location>
</feature>
<dbReference type="AlphaFoldDB" id="A0AAU9EQ17"/>
<sequence length="187" mass="20981">MKVWLLVLVLGLACCQASGPALAAKPAAPEPARSDVSARNAVDKGWTYFDRGDLRRALRLFHQAAQAVPTFAPAYFGQAFVYSRQQRWDLAETNYLKTLELDPDFAEAYGNLAVVYWSQGKAPQAAPFVRRSLELAPQDPMVHENAAYYYFAVANYQASWRHLEQARKLGARPDPAFVRDLRAKMSN</sequence>
<evidence type="ECO:0000313" key="5">
    <source>
        <dbReference type="EMBL" id="BEQ17114.1"/>
    </source>
</evidence>
<protein>
    <recommendedName>
        <fullName evidence="7">Tetratricopeptide repeat protein</fullName>
    </recommendedName>
</protein>